<feature type="transmembrane region" description="Helical" evidence="2">
    <location>
        <begin position="418"/>
        <end position="441"/>
    </location>
</feature>
<evidence type="ECO:0000313" key="5">
    <source>
        <dbReference type="Proteomes" id="UP001200537"/>
    </source>
</evidence>
<protein>
    <recommendedName>
        <fullName evidence="6">Cell surface protein</fullName>
    </recommendedName>
</protein>
<evidence type="ECO:0000256" key="1">
    <source>
        <dbReference type="SAM" id="MobiDB-lite"/>
    </source>
</evidence>
<proteinExistence type="predicted"/>
<feature type="compositionally biased region" description="Low complexity" evidence="1">
    <location>
        <begin position="397"/>
        <end position="407"/>
    </location>
</feature>
<sequence length="448" mass="46565">MRLKNFAKTLVSGVCATALIPAGLLAVAAAGNLAEESPAGNLTVSTSVANTPKFLTGCIGSDQLGYENVRINKLPAGKDWFLTVSDSDQSPFASRDSYTNPNAGGYMYTFDPAANDSERALQGSVGSSGLGLAGTYHFKNSVKDLHPWVFVQLEDEIYGALKVTTGCEYDFSTILENNTFDKYLEIKKFLVNPQAVKQDWNPLLTLHQFRAPEAADFKVLDTPPAPQPSTDPDTEPSHPDVPEVPDTPETPKPAETPDASGAPTVDRQAPTLDAASKNKGSKDSKQTAPSAGATTAPSAPAQQAAPGQRQAADPAPAQTTRVRTVIQNREHTRTVTVPGPIRYREAPATSSNNASNNNSSTTTDNSAKPAQEGSGSAQEATGNGTASQVQGVEEPKAAPSAPAAARDANVNPSVVDRMGGLGTIAAIAVLGLIGAGGAIALTRSLMNG</sequence>
<evidence type="ECO:0000313" key="4">
    <source>
        <dbReference type="EMBL" id="MCG4618197.1"/>
    </source>
</evidence>
<feature type="compositionally biased region" description="Low complexity" evidence="1">
    <location>
        <begin position="286"/>
        <end position="321"/>
    </location>
</feature>
<feature type="signal peptide" evidence="3">
    <location>
        <begin position="1"/>
        <end position="28"/>
    </location>
</feature>
<dbReference type="Proteomes" id="UP001200537">
    <property type="component" value="Unassembled WGS sequence"/>
</dbReference>
<accession>A0AAJ1BDY8</accession>
<dbReference type="RefSeq" id="WP_024059610.1">
    <property type="nucleotide sequence ID" value="NZ_JAGZVZ010000007.1"/>
</dbReference>
<reference evidence="4" key="1">
    <citation type="submission" date="2022-01" db="EMBL/GenBank/DDBJ databases">
        <title>Collection of gut derived symbiotic bacterial strains cultured from healthy donors.</title>
        <authorList>
            <person name="Lin H."/>
            <person name="Kohout C."/>
            <person name="Waligurski E."/>
            <person name="Pamer E.G."/>
        </authorList>
    </citation>
    <scope>NUCLEOTIDE SEQUENCE</scope>
    <source>
        <strain evidence="4">DFI.7.46</strain>
    </source>
</reference>
<name>A0AAJ1BDY8_9ACTO</name>
<evidence type="ECO:0008006" key="6">
    <source>
        <dbReference type="Google" id="ProtNLM"/>
    </source>
</evidence>
<keyword evidence="2" id="KW-0472">Membrane</keyword>
<feature type="compositionally biased region" description="Polar residues" evidence="1">
    <location>
        <begin position="373"/>
        <end position="390"/>
    </location>
</feature>
<dbReference type="AlphaFoldDB" id="A0AAJ1BDY8"/>
<feature type="region of interest" description="Disordered" evidence="1">
    <location>
        <begin position="215"/>
        <end position="407"/>
    </location>
</feature>
<dbReference type="EMBL" id="JAKNHJ010000012">
    <property type="protein sequence ID" value="MCG4618197.1"/>
    <property type="molecule type" value="Genomic_DNA"/>
</dbReference>
<gene>
    <name evidence="4" type="ORF">L0M99_06785</name>
</gene>
<organism evidence="4 5">
    <name type="scientific">Varibaculum cambriense</name>
    <dbReference type="NCBI Taxonomy" id="184870"/>
    <lineage>
        <taxon>Bacteria</taxon>
        <taxon>Bacillati</taxon>
        <taxon>Actinomycetota</taxon>
        <taxon>Actinomycetes</taxon>
        <taxon>Actinomycetales</taxon>
        <taxon>Actinomycetaceae</taxon>
        <taxon>Varibaculum</taxon>
    </lineage>
</organism>
<keyword evidence="3" id="KW-0732">Signal</keyword>
<evidence type="ECO:0000256" key="2">
    <source>
        <dbReference type="SAM" id="Phobius"/>
    </source>
</evidence>
<evidence type="ECO:0000256" key="3">
    <source>
        <dbReference type="SAM" id="SignalP"/>
    </source>
</evidence>
<feature type="chain" id="PRO_5042537348" description="Cell surface protein" evidence="3">
    <location>
        <begin position="29"/>
        <end position="448"/>
    </location>
</feature>
<keyword evidence="2" id="KW-0812">Transmembrane</keyword>
<comment type="caution">
    <text evidence="4">The sequence shown here is derived from an EMBL/GenBank/DDBJ whole genome shotgun (WGS) entry which is preliminary data.</text>
</comment>
<keyword evidence="2" id="KW-1133">Transmembrane helix</keyword>
<feature type="compositionally biased region" description="Low complexity" evidence="1">
    <location>
        <begin position="348"/>
        <end position="367"/>
    </location>
</feature>